<dbReference type="EMBL" id="CAJPEX010000544">
    <property type="protein sequence ID" value="CAG0916211.1"/>
    <property type="molecule type" value="Genomic_DNA"/>
</dbReference>
<proteinExistence type="predicted"/>
<dbReference type="SUPFAM" id="SSF54197">
    <property type="entry name" value="HIT-like"/>
    <property type="match status" value="1"/>
</dbReference>
<organism evidence="3">
    <name type="scientific">Notodromas monacha</name>
    <dbReference type="NCBI Taxonomy" id="399045"/>
    <lineage>
        <taxon>Eukaryota</taxon>
        <taxon>Metazoa</taxon>
        <taxon>Ecdysozoa</taxon>
        <taxon>Arthropoda</taxon>
        <taxon>Crustacea</taxon>
        <taxon>Oligostraca</taxon>
        <taxon>Ostracoda</taxon>
        <taxon>Podocopa</taxon>
        <taxon>Podocopida</taxon>
        <taxon>Cypridocopina</taxon>
        <taxon>Cypridoidea</taxon>
        <taxon>Cyprididae</taxon>
        <taxon>Notodromas</taxon>
    </lineage>
</organism>
<dbReference type="OrthoDB" id="444325at2759"/>
<accession>A0A7R9BL76</accession>
<keyword evidence="4" id="KW-1185">Reference proteome</keyword>
<name>A0A7R9BL76_9CRUS</name>
<evidence type="ECO:0000259" key="2">
    <source>
        <dbReference type="Pfam" id="PF04677"/>
    </source>
</evidence>
<reference evidence="3" key="1">
    <citation type="submission" date="2020-11" db="EMBL/GenBank/DDBJ databases">
        <authorList>
            <person name="Tran Van P."/>
        </authorList>
    </citation>
    <scope>NUCLEOTIDE SEQUENCE</scope>
</reference>
<dbReference type="InterPro" id="IPR040194">
    <property type="entry name" value="Cwf19-like"/>
</dbReference>
<protein>
    <recommendedName>
        <fullName evidence="2">Cwf19-like C-terminal domain-containing protein</fullName>
    </recommendedName>
</protein>
<sequence length="528" mass="59257">MDSKTLRILIAGDVGGNYDKLLKRVNTVNKKAGPFDMLVCVGRFFGSASPGADLRALRSGIHSFPLSTYVLSPSEEFNSGSSGEEICANLINLGSMGVYKTGGGLKIAYCGRVANESEVKAFIGSVLETERGIDILLTCHWPENVMEFASDPDKMNRLDSQLCSRVVSCVARALKPRYHFAALQNIFFERLPYRNHRILAETETNVSRFFGLATCASSEKWLYAFNIVPMISCDPKTLRVQPLDVTENPFLNEKYSWGNLAMRESKAEVSKQYFYDFGGRDGSSINRKGRKSDNKRLNDSDSSTPVKRHVQTPCWFCLSSPEVAKHLVITVGENIYLALAKGGLVPGHVIILPIEHFRALYVRGENENLIEEVETMKVALLKYFASINMSCVFFERNYKSNHSQLHAVPIPLDNKDANCEEIITRIQDSGVSNFKVLSKFADLKQIIGDGSFYLFIELPDGRRVFGKLPPFERGVDDSHILMLMNGVLADILDVQDRLDWRKCTESVEEETEKRDRFVTAFAPFDPFA</sequence>
<dbReference type="Pfam" id="PF04677">
    <property type="entry name" value="CwfJ_C_1"/>
    <property type="match status" value="1"/>
</dbReference>
<dbReference type="GO" id="GO:0071014">
    <property type="term" value="C:post-mRNA release spliceosomal complex"/>
    <property type="evidence" value="ECO:0007669"/>
    <property type="project" value="TreeGrafter"/>
</dbReference>
<dbReference type="Gene3D" id="3.30.428.10">
    <property type="entry name" value="HIT-like"/>
    <property type="match status" value="1"/>
</dbReference>
<dbReference type="InterPro" id="IPR036265">
    <property type="entry name" value="HIT-like_sf"/>
</dbReference>
<dbReference type="AlphaFoldDB" id="A0A7R9BL76"/>
<feature type="region of interest" description="Disordered" evidence="1">
    <location>
        <begin position="285"/>
        <end position="307"/>
    </location>
</feature>
<evidence type="ECO:0000313" key="3">
    <source>
        <dbReference type="EMBL" id="CAD7276059.1"/>
    </source>
</evidence>
<dbReference type="GO" id="GO:0061632">
    <property type="term" value="F:RNA lariat debranching enzyme activator activity"/>
    <property type="evidence" value="ECO:0007669"/>
    <property type="project" value="TreeGrafter"/>
</dbReference>
<dbReference type="CDD" id="cd07380">
    <property type="entry name" value="MPP_CWF19_N"/>
    <property type="match status" value="1"/>
</dbReference>
<evidence type="ECO:0000256" key="1">
    <source>
        <dbReference type="SAM" id="MobiDB-lite"/>
    </source>
</evidence>
<dbReference type="Proteomes" id="UP000678499">
    <property type="component" value="Unassembled WGS sequence"/>
</dbReference>
<dbReference type="InterPro" id="IPR006768">
    <property type="entry name" value="Cwf19-like_C_dom-1"/>
</dbReference>
<feature type="domain" description="Cwf19-like C-terminal" evidence="2">
    <location>
        <begin position="308"/>
        <end position="413"/>
    </location>
</feature>
<gene>
    <name evidence="3" type="ORF">NMOB1V02_LOCUS3837</name>
</gene>
<dbReference type="GO" id="GO:0000398">
    <property type="term" value="P:mRNA splicing, via spliceosome"/>
    <property type="evidence" value="ECO:0007669"/>
    <property type="project" value="TreeGrafter"/>
</dbReference>
<dbReference type="PANTHER" id="PTHR12072:SF4">
    <property type="entry name" value="CWF19-LIKE PROTEIN 1"/>
    <property type="match status" value="1"/>
</dbReference>
<dbReference type="EMBL" id="OA882581">
    <property type="protein sequence ID" value="CAD7276059.1"/>
    <property type="molecule type" value="Genomic_DNA"/>
</dbReference>
<evidence type="ECO:0000313" key="4">
    <source>
        <dbReference type="Proteomes" id="UP000678499"/>
    </source>
</evidence>
<dbReference type="PANTHER" id="PTHR12072">
    <property type="entry name" value="CWF19, CELL CYCLE CONTROL PROTEIN"/>
    <property type="match status" value="1"/>
</dbReference>